<reference evidence="5" key="1">
    <citation type="submission" date="2017-02" db="UniProtKB">
        <authorList>
            <consortium name="WormBaseParasite"/>
        </authorList>
    </citation>
    <scope>IDENTIFICATION</scope>
</reference>
<organism evidence="5">
    <name type="scientific">Rodentolepis nana</name>
    <name type="common">Dwarf tapeworm</name>
    <name type="synonym">Hymenolepis nana</name>
    <dbReference type="NCBI Taxonomy" id="102285"/>
    <lineage>
        <taxon>Eukaryota</taxon>
        <taxon>Metazoa</taxon>
        <taxon>Spiralia</taxon>
        <taxon>Lophotrochozoa</taxon>
        <taxon>Platyhelminthes</taxon>
        <taxon>Cestoda</taxon>
        <taxon>Eucestoda</taxon>
        <taxon>Cyclophyllidea</taxon>
        <taxon>Hymenolepididae</taxon>
        <taxon>Rodentolepis</taxon>
    </lineage>
</organism>
<evidence type="ECO:0000256" key="1">
    <source>
        <dbReference type="SAM" id="Coils"/>
    </source>
</evidence>
<dbReference type="WBParaSite" id="HNAJ_0000434801-mRNA-1">
    <property type="protein sequence ID" value="HNAJ_0000434801-mRNA-1"/>
    <property type="gene ID" value="HNAJ_0000434801"/>
</dbReference>
<proteinExistence type="predicted"/>
<reference evidence="3 4" key="2">
    <citation type="submission" date="2018-11" db="EMBL/GenBank/DDBJ databases">
        <authorList>
            <consortium name="Pathogen Informatics"/>
        </authorList>
    </citation>
    <scope>NUCLEOTIDE SEQUENCE [LARGE SCALE GENOMIC DNA]</scope>
</reference>
<evidence type="ECO:0000313" key="3">
    <source>
        <dbReference type="EMBL" id="VDO00206.1"/>
    </source>
</evidence>
<evidence type="ECO:0000256" key="2">
    <source>
        <dbReference type="SAM" id="MobiDB-lite"/>
    </source>
</evidence>
<feature type="compositionally biased region" description="Polar residues" evidence="2">
    <location>
        <begin position="241"/>
        <end position="250"/>
    </location>
</feature>
<accession>A0A0R3TBA9</accession>
<dbReference type="AlphaFoldDB" id="A0A0R3TBA9"/>
<gene>
    <name evidence="3" type="ORF">HNAJ_LOCUS4346</name>
</gene>
<keyword evidence="1" id="KW-0175">Coiled coil</keyword>
<evidence type="ECO:0000313" key="4">
    <source>
        <dbReference type="Proteomes" id="UP000278807"/>
    </source>
</evidence>
<evidence type="ECO:0000313" key="5">
    <source>
        <dbReference type="WBParaSite" id="HNAJ_0000434801-mRNA-1"/>
    </source>
</evidence>
<name>A0A0R3TBA9_RODNA</name>
<feature type="region of interest" description="Disordered" evidence="2">
    <location>
        <begin position="216"/>
        <end position="350"/>
    </location>
</feature>
<dbReference type="Proteomes" id="UP000278807">
    <property type="component" value="Unassembled WGS sequence"/>
</dbReference>
<protein>
    <submittedName>
        <fullName evidence="5">CCDC66 domain-containing protein</fullName>
    </submittedName>
</protein>
<dbReference type="OrthoDB" id="6288922at2759"/>
<dbReference type="EMBL" id="UZAE01002995">
    <property type="protein sequence ID" value="VDO00206.1"/>
    <property type="molecule type" value="Genomic_DNA"/>
</dbReference>
<sequence>MTSSVTQDYCTAGRKRTSQCFPESLVAQTVAERRARAEALDAERRRKHQAKLEASEAALQAACQRARSLRAARSAELRSKEEEKRARHREEFLNRRIMRTTNSQSQEHPSQHASSRVSICGFSSDLDPSDPRYCPFGFGSSSRRDVCLSTKQQLIAQKPPQSINRLSNSMTSNSLSRLNKTSTDMISSTNTVDRGQRANLTTPRSLKERNRGFVNSRANSVSKASNQSTFDRSNTKKVPTYPTSNGNNIKVSKEVTKASRSAKATQPAREVVATTCCQGIPPRPDSRGRPQSVRSVKNTASRPHLSPSSLDRKLGGRGNGTPTVTPRCPPISVSAGCEPSEADAQAYRERIKEQRRIARERKRREEEETVKR</sequence>
<feature type="compositionally biased region" description="Polar residues" evidence="2">
    <location>
        <begin position="292"/>
        <end position="309"/>
    </location>
</feature>
<feature type="coiled-coil region" evidence="1">
    <location>
        <begin position="45"/>
        <end position="72"/>
    </location>
</feature>
<feature type="compositionally biased region" description="Polar residues" evidence="2">
    <location>
        <begin position="216"/>
        <end position="232"/>
    </location>
</feature>
<keyword evidence="4" id="KW-1185">Reference proteome</keyword>